<dbReference type="EMBL" id="JAINZZ010000045">
    <property type="protein sequence ID" value="MBY8881297.1"/>
    <property type="molecule type" value="Genomic_DNA"/>
</dbReference>
<feature type="compositionally biased region" description="Basic residues" evidence="1">
    <location>
        <begin position="128"/>
        <end position="140"/>
    </location>
</feature>
<accession>A0ABS7QH91</accession>
<evidence type="ECO:0000313" key="2">
    <source>
        <dbReference type="EMBL" id="MBY8881297.1"/>
    </source>
</evidence>
<reference evidence="2 3" key="1">
    <citation type="submission" date="2021-08" db="EMBL/GenBank/DDBJ databases">
        <title>WGS of actinomycetes from Thailand.</title>
        <authorList>
            <person name="Thawai C."/>
        </authorList>
    </citation>
    <scope>NUCLEOTIDE SEQUENCE [LARGE SCALE GENOMIC DNA]</scope>
    <source>
        <strain evidence="2 3">PLK6-54</strain>
    </source>
</reference>
<evidence type="ECO:0000313" key="3">
    <source>
        <dbReference type="Proteomes" id="UP000778578"/>
    </source>
</evidence>
<name>A0ABS7QH91_9ACTN</name>
<organism evidence="2 3">
    <name type="scientific">Actinacidiphila acidipaludis</name>
    <dbReference type="NCBI Taxonomy" id="2873382"/>
    <lineage>
        <taxon>Bacteria</taxon>
        <taxon>Bacillati</taxon>
        <taxon>Actinomycetota</taxon>
        <taxon>Actinomycetes</taxon>
        <taxon>Kitasatosporales</taxon>
        <taxon>Streptomycetaceae</taxon>
        <taxon>Actinacidiphila</taxon>
    </lineage>
</organism>
<protein>
    <submittedName>
        <fullName evidence="2">Uncharacterized protein</fullName>
    </submittedName>
</protein>
<feature type="region of interest" description="Disordered" evidence="1">
    <location>
        <begin position="93"/>
        <end position="140"/>
    </location>
</feature>
<sequence>MESDRIDHIDHIVSTLRARGIMAHRVDEGVYEFGIRVVIPDGSEALWTLDAGLDAEVLHDGTLVGFVPHVPGSETFSDEQTIDAIAAARYSEEGLHPASRTVPRSVPEAGPGQPPEEPLPADTGPRHAPWHPHRLRWPHR</sequence>
<keyword evidence="3" id="KW-1185">Reference proteome</keyword>
<evidence type="ECO:0000256" key="1">
    <source>
        <dbReference type="SAM" id="MobiDB-lite"/>
    </source>
</evidence>
<gene>
    <name evidence="2" type="ORF">K7862_27195</name>
</gene>
<comment type="caution">
    <text evidence="2">The sequence shown here is derived from an EMBL/GenBank/DDBJ whole genome shotgun (WGS) entry which is preliminary data.</text>
</comment>
<proteinExistence type="predicted"/>
<dbReference type="RefSeq" id="WP_222967154.1">
    <property type="nucleotide sequence ID" value="NZ_JAINZZ010000045.1"/>
</dbReference>
<dbReference type="Proteomes" id="UP000778578">
    <property type="component" value="Unassembled WGS sequence"/>
</dbReference>